<keyword evidence="3" id="KW-1185">Reference proteome</keyword>
<evidence type="ECO:0000313" key="2">
    <source>
        <dbReference type="EMBL" id="AVP95867.1"/>
    </source>
</evidence>
<dbReference type="OrthoDB" id="9816036at2"/>
<organism evidence="2 3">
    <name type="scientific">Ahniella affigens</name>
    <dbReference type="NCBI Taxonomy" id="2021234"/>
    <lineage>
        <taxon>Bacteria</taxon>
        <taxon>Pseudomonadati</taxon>
        <taxon>Pseudomonadota</taxon>
        <taxon>Gammaproteobacteria</taxon>
        <taxon>Lysobacterales</taxon>
        <taxon>Rhodanobacteraceae</taxon>
        <taxon>Ahniella</taxon>
    </lineage>
</organism>
<evidence type="ECO:0000313" key="3">
    <source>
        <dbReference type="Proteomes" id="UP000241074"/>
    </source>
</evidence>
<dbReference type="Proteomes" id="UP000241074">
    <property type="component" value="Chromosome"/>
</dbReference>
<feature type="domain" description="FRG" evidence="1">
    <location>
        <begin position="30"/>
        <end position="183"/>
    </location>
</feature>
<protein>
    <recommendedName>
        <fullName evidence="1">FRG domain-containing protein</fullName>
    </recommendedName>
</protein>
<proteinExistence type="predicted"/>
<dbReference type="KEGG" id="xba:C7S18_01040"/>
<sequence>MQVTYVSEIFDLDSVFTCLDITSKLWGRGLESDWVFRGHESHRYQLLPSAWRDPPARAIAAIKRRDCDKIEAGVAKFIKPSDFSISRKAELFAQTYAEIKVVTEFIQFADRLGLNPQTDNPATQQSAEFWAMHSVHGTGDAVFGKDQAFAQHYGIPTRLLDWTHDPMVALYFAAIGASEGEAFSVFALNSALLRGRGDDFAVQLVEPFHETNSFMRAQSGLFTSDMTGNKHYLEHGTWPALNATLETYMENAPNFVLAEFRIQGGLSEAILKKLWRKQVSRAFLMPTLPNARDDIVRRWEWQARDGMDGTP</sequence>
<reference evidence="2 3" key="2">
    <citation type="submission" date="2018-03" db="EMBL/GenBank/DDBJ databases">
        <authorList>
            <person name="Keele B.F."/>
        </authorList>
    </citation>
    <scope>NUCLEOTIDE SEQUENCE [LARGE SCALE GENOMIC DNA]</scope>
    <source>
        <strain evidence="2 3">D13</strain>
    </source>
</reference>
<reference evidence="2 3" key="1">
    <citation type="submission" date="2018-03" db="EMBL/GenBank/DDBJ databases">
        <title>Ahniella affigens gen. nov., sp. nov., a gammaproteobacterium isolated from sandy soil near a stream.</title>
        <authorList>
            <person name="Ko Y."/>
            <person name="Kim J.-H."/>
        </authorList>
    </citation>
    <scope>NUCLEOTIDE SEQUENCE [LARGE SCALE GENOMIC DNA]</scope>
    <source>
        <strain evidence="2 3">D13</strain>
    </source>
</reference>
<dbReference type="AlphaFoldDB" id="A0A2P1PM13"/>
<accession>A0A2P1PM13</accession>
<dbReference type="InterPro" id="IPR014966">
    <property type="entry name" value="FRG-dom"/>
</dbReference>
<name>A0A2P1PM13_9GAMM</name>
<dbReference type="Pfam" id="PF08867">
    <property type="entry name" value="FRG"/>
    <property type="match status" value="1"/>
</dbReference>
<evidence type="ECO:0000259" key="1">
    <source>
        <dbReference type="SMART" id="SM00901"/>
    </source>
</evidence>
<gene>
    <name evidence="2" type="ORF">C7S18_01040</name>
</gene>
<dbReference type="EMBL" id="CP027860">
    <property type="protein sequence ID" value="AVP95867.1"/>
    <property type="molecule type" value="Genomic_DNA"/>
</dbReference>
<dbReference type="SMART" id="SM00901">
    <property type="entry name" value="FRG"/>
    <property type="match status" value="1"/>
</dbReference>